<evidence type="ECO:0000313" key="9">
    <source>
        <dbReference type="EMBL" id="KAG5178294.1"/>
    </source>
</evidence>
<dbReference type="PANTHER" id="PTHR40412:SF1">
    <property type="entry name" value="SF-ASSEMBLIN"/>
    <property type="match status" value="1"/>
</dbReference>
<keyword evidence="4" id="KW-0493">Microtubule</keyword>
<keyword evidence="6" id="KW-0206">Cytoskeleton</keyword>
<evidence type="ECO:0000256" key="3">
    <source>
        <dbReference type="ARBA" id="ARBA00022490"/>
    </source>
</evidence>
<sequence>MMSSPESRTPVSVQRSGTRLVREQEQAAANGGGGDDGGNTKTRLSTILNSFSDFDQSMKIGVRQRRERDEHRVTQLTAELTRLEKMLNVEIKRRIELNKSIQTWAETEVDKMTTTFRGLVTERSDAIHTRLEGIVGRITALEAKFDAEMAKVPVDIERRTEELTALLTAFEAKFDAERASRLEREGRIIKQLSDHEAVVARDMEAERGAREAAHAELRRALEDHVRSRTRGDDKFQGAVAEELAALRNAVEAERVTRAREDDEIVDALNRYTTKLQTSLRIINSADT</sequence>
<dbReference type="InterPro" id="IPR008374">
    <property type="entry name" value="SF_assemblin/giardin_b"/>
</dbReference>
<dbReference type="AlphaFoldDB" id="A0A835YWA4"/>
<organism evidence="9 10">
    <name type="scientific">Tribonema minus</name>
    <dbReference type="NCBI Taxonomy" id="303371"/>
    <lineage>
        <taxon>Eukaryota</taxon>
        <taxon>Sar</taxon>
        <taxon>Stramenopiles</taxon>
        <taxon>Ochrophyta</taxon>
        <taxon>PX clade</taxon>
        <taxon>Xanthophyceae</taxon>
        <taxon>Tribonematales</taxon>
        <taxon>Tribonemataceae</taxon>
        <taxon>Tribonema</taxon>
    </lineage>
</organism>
<evidence type="ECO:0000256" key="2">
    <source>
        <dbReference type="ARBA" id="ARBA00005678"/>
    </source>
</evidence>
<proteinExistence type="inferred from homology"/>
<dbReference type="OrthoDB" id="436841at2759"/>
<comment type="caution">
    <text evidence="9">The sequence shown here is derived from an EMBL/GenBank/DDBJ whole genome shotgun (WGS) entry which is preliminary data.</text>
</comment>
<dbReference type="GO" id="GO:0005874">
    <property type="term" value="C:microtubule"/>
    <property type="evidence" value="ECO:0007669"/>
    <property type="project" value="UniProtKB-KW"/>
</dbReference>
<keyword evidence="3" id="KW-0963">Cytoplasm</keyword>
<keyword evidence="10" id="KW-1185">Reference proteome</keyword>
<gene>
    <name evidence="9" type="ORF">JKP88DRAFT_270555</name>
</gene>
<evidence type="ECO:0000313" key="10">
    <source>
        <dbReference type="Proteomes" id="UP000664859"/>
    </source>
</evidence>
<evidence type="ECO:0000256" key="7">
    <source>
        <dbReference type="SAM" id="Coils"/>
    </source>
</evidence>
<dbReference type="PANTHER" id="PTHR40412">
    <property type="entry name" value="SF-ASSEMBLIN"/>
    <property type="match status" value="1"/>
</dbReference>
<dbReference type="EMBL" id="JAFCMP010000516">
    <property type="protein sequence ID" value="KAG5178294.1"/>
    <property type="molecule type" value="Genomic_DNA"/>
</dbReference>
<evidence type="ECO:0000256" key="1">
    <source>
        <dbReference type="ARBA" id="ARBA00004245"/>
    </source>
</evidence>
<dbReference type="PRINTS" id="PR01799">
    <property type="entry name" value="SFASSEMBLIN"/>
</dbReference>
<comment type="similarity">
    <text evidence="2">Belongs to the SF-assemblin family.</text>
</comment>
<name>A0A835YWA4_9STRA</name>
<evidence type="ECO:0000256" key="4">
    <source>
        <dbReference type="ARBA" id="ARBA00022701"/>
    </source>
</evidence>
<feature type="region of interest" description="Disordered" evidence="8">
    <location>
        <begin position="1"/>
        <end position="42"/>
    </location>
</feature>
<protein>
    <submittedName>
        <fullName evidence="9">SF-assemblin</fullName>
    </submittedName>
</protein>
<dbReference type="Pfam" id="PF06705">
    <property type="entry name" value="SF-assemblin"/>
    <property type="match status" value="1"/>
</dbReference>
<keyword evidence="5 7" id="KW-0175">Coiled coil</keyword>
<dbReference type="Proteomes" id="UP000664859">
    <property type="component" value="Unassembled WGS sequence"/>
</dbReference>
<reference evidence="9" key="1">
    <citation type="submission" date="2021-02" db="EMBL/GenBank/DDBJ databases">
        <title>First Annotated Genome of the Yellow-green Alga Tribonema minus.</title>
        <authorList>
            <person name="Mahan K.M."/>
        </authorList>
    </citation>
    <scope>NUCLEOTIDE SEQUENCE</scope>
    <source>
        <strain evidence="9">UTEX B ZZ1240</strain>
    </source>
</reference>
<comment type="subcellular location">
    <subcellularLocation>
        <location evidence="1">Cytoplasm</location>
        <location evidence="1">Cytoskeleton</location>
    </subcellularLocation>
</comment>
<evidence type="ECO:0000256" key="8">
    <source>
        <dbReference type="SAM" id="MobiDB-lite"/>
    </source>
</evidence>
<evidence type="ECO:0000256" key="5">
    <source>
        <dbReference type="ARBA" id="ARBA00023054"/>
    </source>
</evidence>
<evidence type="ECO:0000256" key="6">
    <source>
        <dbReference type="ARBA" id="ARBA00023212"/>
    </source>
</evidence>
<accession>A0A835YWA4</accession>
<feature type="compositionally biased region" description="Polar residues" evidence="8">
    <location>
        <begin position="1"/>
        <end position="17"/>
    </location>
</feature>
<feature type="coiled-coil region" evidence="7">
    <location>
        <begin position="66"/>
        <end position="93"/>
    </location>
</feature>
<dbReference type="GO" id="GO:0005200">
    <property type="term" value="F:structural constituent of cytoskeleton"/>
    <property type="evidence" value="ECO:0007669"/>
    <property type="project" value="InterPro"/>
</dbReference>